<evidence type="ECO:0000313" key="2">
    <source>
        <dbReference type="EMBL" id="UZP76432.1"/>
    </source>
</evidence>
<name>A0AAE9PU51_PAEPO</name>
<dbReference type="RefSeq" id="WP_257785344.1">
    <property type="nucleotide sequence ID" value="NZ_CP015423.1"/>
</dbReference>
<keyword evidence="1" id="KW-1133">Transmembrane helix</keyword>
<organism evidence="2">
    <name type="scientific">Paenibacillus polymyxa</name>
    <name type="common">Bacillus polymyxa</name>
    <dbReference type="NCBI Taxonomy" id="1406"/>
    <lineage>
        <taxon>Bacteria</taxon>
        <taxon>Bacillati</taxon>
        <taxon>Bacillota</taxon>
        <taxon>Bacilli</taxon>
        <taxon>Bacillales</taxon>
        <taxon>Paenibacillaceae</taxon>
        <taxon>Paenibacillus</taxon>
    </lineage>
</organism>
<reference evidence="2" key="1">
    <citation type="submission" date="2022-11" db="EMBL/GenBank/DDBJ databases">
        <authorList>
            <person name="Vasilchenko N.G."/>
            <person name="Prazdnova E.V."/>
            <person name="Gorovtsov A.V."/>
            <person name="Chistyakov V.A."/>
            <person name="Pak M.L."/>
        </authorList>
    </citation>
    <scope>NUCLEOTIDE SEQUENCE</scope>
    <source>
        <strain evidence="2">R 4.5</strain>
    </source>
</reference>
<proteinExistence type="predicted"/>
<evidence type="ECO:0000256" key="1">
    <source>
        <dbReference type="SAM" id="Phobius"/>
    </source>
</evidence>
<keyword evidence="1" id="KW-0472">Membrane</keyword>
<protein>
    <submittedName>
        <fullName evidence="2">Uncharacterized protein</fullName>
    </submittedName>
</protein>
<gene>
    <name evidence="2" type="ORF">MF626_05345</name>
</gene>
<accession>A0AAE9PU51</accession>
<sequence length="40" mass="4624">MSDRAFHLFYIIFLTVLALGSVGGIAWWLRSIGRQEKEKN</sequence>
<dbReference type="AlphaFoldDB" id="A0AAE9PU51"/>
<dbReference type="EMBL" id="CP097770">
    <property type="protein sequence ID" value="UZP76432.1"/>
    <property type="molecule type" value="Genomic_DNA"/>
</dbReference>
<keyword evidence="1" id="KW-0812">Transmembrane</keyword>
<feature type="transmembrane region" description="Helical" evidence="1">
    <location>
        <begin position="6"/>
        <end position="29"/>
    </location>
</feature>